<sequence>MKRVLLFTVLIVFSLISMAQVYNYEEVIVRAPKYSGPVYGVENTKDMINPISKFLYQDLSNKVQAEYTEFQEGTVVIDFTVNEDGSLENFIVRNSVSYTNDNEVIESIKSTSGKWIPGSKDGVPVQMEKRVVIAFSDENSPALEEQAIYYSTKGIRKFYKAEQCESDPFLSDEVRLKRSDRKYHTALNRFNKAESLRPEEAQIIFWQAKTYEKLGDDLMRDLKLLDFDELVESAKYVTTEVINVYI</sequence>
<reference evidence="3" key="1">
    <citation type="submission" date="2022-10" db="EMBL/GenBank/DDBJ databases">
        <authorList>
            <person name="Yu W.X."/>
        </authorList>
    </citation>
    <scope>NUCLEOTIDE SEQUENCE</scope>
    <source>
        <strain evidence="3">AAT</strain>
    </source>
</reference>
<dbReference type="Pfam" id="PF03544">
    <property type="entry name" value="TonB_C"/>
    <property type="match status" value="1"/>
</dbReference>
<dbReference type="GO" id="GO:0055085">
    <property type="term" value="P:transmembrane transport"/>
    <property type="evidence" value="ECO:0007669"/>
    <property type="project" value="InterPro"/>
</dbReference>
<dbReference type="RefSeq" id="WP_301192006.1">
    <property type="nucleotide sequence ID" value="NZ_JAPDPJ010000054.1"/>
</dbReference>
<feature type="chain" id="PRO_5042225005" evidence="1">
    <location>
        <begin position="20"/>
        <end position="246"/>
    </location>
</feature>
<feature type="signal peptide" evidence="1">
    <location>
        <begin position="1"/>
        <end position="19"/>
    </location>
</feature>
<dbReference type="SUPFAM" id="SSF74653">
    <property type="entry name" value="TolA/TonB C-terminal domain"/>
    <property type="match status" value="1"/>
</dbReference>
<protein>
    <submittedName>
        <fullName evidence="3">Energy transducer TonB</fullName>
    </submittedName>
</protein>
<evidence type="ECO:0000256" key="1">
    <source>
        <dbReference type="SAM" id="SignalP"/>
    </source>
</evidence>
<dbReference type="InterPro" id="IPR037682">
    <property type="entry name" value="TonB_C"/>
</dbReference>
<dbReference type="AlphaFoldDB" id="A0AAE3SGL0"/>
<dbReference type="Proteomes" id="UP001209229">
    <property type="component" value="Unassembled WGS sequence"/>
</dbReference>
<dbReference type="Gene3D" id="3.30.1150.10">
    <property type="match status" value="1"/>
</dbReference>
<evidence type="ECO:0000259" key="2">
    <source>
        <dbReference type="Pfam" id="PF03544"/>
    </source>
</evidence>
<proteinExistence type="predicted"/>
<organism evidence="3 4">
    <name type="scientific">Plebeiibacterium sediminum</name>
    <dbReference type="NCBI Taxonomy" id="2992112"/>
    <lineage>
        <taxon>Bacteria</taxon>
        <taxon>Pseudomonadati</taxon>
        <taxon>Bacteroidota</taxon>
        <taxon>Bacteroidia</taxon>
        <taxon>Marinilabiliales</taxon>
        <taxon>Marinilabiliaceae</taxon>
        <taxon>Plebeiibacterium</taxon>
    </lineage>
</organism>
<comment type="caution">
    <text evidence="3">The sequence shown here is derived from an EMBL/GenBank/DDBJ whole genome shotgun (WGS) entry which is preliminary data.</text>
</comment>
<evidence type="ECO:0000313" key="3">
    <source>
        <dbReference type="EMBL" id="MCW3788446.1"/>
    </source>
</evidence>
<name>A0AAE3SGL0_9BACT</name>
<evidence type="ECO:0000313" key="4">
    <source>
        <dbReference type="Proteomes" id="UP001209229"/>
    </source>
</evidence>
<keyword evidence="4" id="KW-1185">Reference proteome</keyword>
<accession>A0AAE3SGL0</accession>
<keyword evidence="1" id="KW-0732">Signal</keyword>
<feature type="domain" description="TonB C-terminal" evidence="2">
    <location>
        <begin position="71"/>
        <end position="135"/>
    </location>
</feature>
<dbReference type="EMBL" id="JAPDPJ010000054">
    <property type="protein sequence ID" value="MCW3788446.1"/>
    <property type="molecule type" value="Genomic_DNA"/>
</dbReference>
<gene>
    <name evidence="3" type="ORF">OM075_18400</name>
</gene>